<dbReference type="EMBL" id="JAQQWL010000005">
    <property type="protein sequence ID" value="KAK8073816.1"/>
    <property type="molecule type" value="Genomic_DNA"/>
</dbReference>
<dbReference type="PANTHER" id="PTHR43762:SF1">
    <property type="entry name" value="D-ARABINONO-1,4-LACTONE OXIDASE"/>
    <property type="match status" value="1"/>
</dbReference>
<dbReference type="PANTHER" id="PTHR43762">
    <property type="entry name" value="L-GULONOLACTONE OXIDASE"/>
    <property type="match status" value="1"/>
</dbReference>
<dbReference type="InterPro" id="IPR007173">
    <property type="entry name" value="ALO_C"/>
</dbReference>
<dbReference type="InterPro" id="IPR006094">
    <property type="entry name" value="Oxid_FAD_bind_N"/>
</dbReference>
<evidence type="ECO:0000313" key="8">
    <source>
        <dbReference type="Proteomes" id="UP001480595"/>
    </source>
</evidence>
<dbReference type="GeneID" id="92089187"/>
<feature type="domain" description="D-arabinono-1,4-lactone oxidase C-terminal" evidence="6">
    <location>
        <begin position="184"/>
        <end position="449"/>
    </location>
</feature>
<keyword evidence="8" id="KW-1185">Reference proteome</keyword>
<evidence type="ECO:0000256" key="1">
    <source>
        <dbReference type="ARBA" id="ARBA00005083"/>
    </source>
</evidence>
<dbReference type="RefSeq" id="XP_066718291.1">
    <property type="nucleotide sequence ID" value="XM_066856124.1"/>
</dbReference>
<dbReference type="Gene3D" id="3.30.70.2520">
    <property type="match status" value="1"/>
</dbReference>
<dbReference type="EC" id="1.1.3.37" evidence="2"/>
<dbReference type="InterPro" id="IPR016169">
    <property type="entry name" value="FAD-bd_PCMH_sub2"/>
</dbReference>
<evidence type="ECO:0000313" key="7">
    <source>
        <dbReference type="EMBL" id="KAK8073816.1"/>
    </source>
</evidence>
<protein>
    <recommendedName>
        <fullName evidence="2">D-arabinono-1,4-lactone oxidase</fullName>
        <ecNumber evidence="2">1.1.3.37</ecNumber>
    </recommendedName>
    <alternativeName>
        <fullName evidence="4">L-galactono-gamma-lactone oxidase</fullName>
    </alternativeName>
</protein>
<evidence type="ECO:0000256" key="3">
    <source>
        <dbReference type="ARBA" id="ARBA00023002"/>
    </source>
</evidence>
<dbReference type="Gene3D" id="3.30.465.10">
    <property type="match status" value="1"/>
</dbReference>
<gene>
    <name evidence="7" type="ORF">PG994_004715</name>
</gene>
<dbReference type="InterPro" id="IPR036318">
    <property type="entry name" value="FAD-bd_PCMH-like_sf"/>
</dbReference>
<accession>A0ABR1VRD4</accession>
<comment type="caution">
    <text evidence="7">The sequence shown here is derived from an EMBL/GenBank/DDBJ whole genome shotgun (WGS) entry which is preliminary data.</text>
</comment>
<evidence type="ECO:0000259" key="5">
    <source>
        <dbReference type="Pfam" id="PF01565"/>
    </source>
</evidence>
<proteinExistence type="predicted"/>
<evidence type="ECO:0000259" key="6">
    <source>
        <dbReference type="Pfam" id="PF04030"/>
    </source>
</evidence>
<dbReference type="Pfam" id="PF04030">
    <property type="entry name" value="ALO"/>
    <property type="match status" value="1"/>
</dbReference>
<reference evidence="7 8" key="1">
    <citation type="submission" date="2023-01" db="EMBL/GenBank/DDBJ databases">
        <title>Analysis of 21 Apiospora genomes using comparative genomics revels a genus with tremendous synthesis potential of carbohydrate active enzymes and secondary metabolites.</title>
        <authorList>
            <person name="Sorensen T."/>
        </authorList>
    </citation>
    <scope>NUCLEOTIDE SEQUENCE [LARGE SCALE GENOMIC DNA]</scope>
    <source>
        <strain evidence="7 8">CBS 135458</strain>
    </source>
</reference>
<dbReference type="InterPro" id="IPR010031">
    <property type="entry name" value="FAD_lactone_oxidase-like"/>
</dbReference>
<keyword evidence="3" id="KW-0560">Oxidoreductase</keyword>
<evidence type="ECO:0000256" key="4">
    <source>
        <dbReference type="ARBA" id="ARBA00033418"/>
    </source>
</evidence>
<organism evidence="7 8">
    <name type="scientific">Apiospora phragmitis</name>
    <dbReference type="NCBI Taxonomy" id="2905665"/>
    <lineage>
        <taxon>Eukaryota</taxon>
        <taxon>Fungi</taxon>
        <taxon>Dikarya</taxon>
        <taxon>Ascomycota</taxon>
        <taxon>Pezizomycotina</taxon>
        <taxon>Sordariomycetes</taxon>
        <taxon>Xylariomycetidae</taxon>
        <taxon>Amphisphaeriales</taxon>
        <taxon>Apiosporaceae</taxon>
        <taxon>Apiospora</taxon>
    </lineage>
</organism>
<dbReference type="Pfam" id="PF01565">
    <property type="entry name" value="FAD_binding_4"/>
    <property type="match status" value="1"/>
</dbReference>
<feature type="domain" description="FAD linked oxidase N-terminal" evidence="5">
    <location>
        <begin position="74"/>
        <end position="155"/>
    </location>
</feature>
<sequence>MSSALVDPALVDPALAQILASSKSAPHLPQRVKTNHAGATWAQTFKYRPELYIQPESLEEIEALINAARQCGRRYNRILFHDKESGIVTMQSGIRLYQLSAELAKLGLAMPNLGSINSQSIAGAISTGTHGSSLRHGLLSEDIQTLRITLGDGTSKFCSPTENKELFRAALLSSRRTLHHHRDHSIDQDVKIFNRWTEDLWTHAHYVRVWWFPYTRRAVVWSAQDTDAPLREPKYSWYDGSLGYYVYHNLLYLAQYLPRTLPWVEWFVFGMQYGFKDGTVTEAVQHSDKALLMNCLYSQFALRRLSSWLNHLTPDDPDYVPHNIPFSAEGLYVHAPVEVRVSDTSNPALDSNRLDTRPYLDITSKDEATLYLNATLYRPYHADPPCRARYYEAFEWLMNDLGGKPHWAKNFHAGGAEIERMYGDDLQQWRRVRDQADPEGVFIGAWHRDNVLGSGVKLPNEELELSQEKLWSGGMRYTGATTGQLKALEAASQGA</sequence>
<dbReference type="Proteomes" id="UP001480595">
    <property type="component" value="Unassembled WGS sequence"/>
</dbReference>
<name>A0ABR1VRD4_9PEZI</name>
<evidence type="ECO:0000256" key="2">
    <source>
        <dbReference type="ARBA" id="ARBA00013136"/>
    </source>
</evidence>
<dbReference type="SUPFAM" id="SSF56176">
    <property type="entry name" value="FAD-binding/transporter-associated domain-like"/>
    <property type="match status" value="1"/>
</dbReference>
<dbReference type="PIRSF" id="PIRSF000136">
    <property type="entry name" value="LGO_GLO"/>
    <property type="match status" value="1"/>
</dbReference>
<comment type="pathway">
    <text evidence="1">Cofactor biosynthesis; D-erythroascorbate biosynthesis; dehydro-D-arabinono-1,4-lactone from D-arabinose: step 2/2.</text>
</comment>